<protein>
    <submittedName>
        <fullName evidence="1">Uncharacterized protein</fullName>
    </submittedName>
</protein>
<name>A0AA91Q0D1_CLALS</name>
<dbReference type="InterPro" id="IPR025694">
    <property type="entry name" value="MNE1"/>
</dbReference>
<proteinExistence type="predicted"/>
<gene>
    <name evidence="1" type="ORF">A9F13_07g02090</name>
</gene>
<dbReference type="GO" id="GO:1990904">
    <property type="term" value="C:ribonucleoprotein complex"/>
    <property type="evidence" value="ECO:0007669"/>
    <property type="project" value="InterPro"/>
</dbReference>
<organism evidence="1 2">
    <name type="scientific">Clavispora lusitaniae</name>
    <name type="common">Candida lusitaniae</name>
    <dbReference type="NCBI Taxonomy" id="36911"/>
    <lineage>
        <taxon>Eukaryota</taxon>
        <taxon>Fungi</taxon>
        <taxon>Dikarya</taxon>
        <taxon>Ascomycota</taxon>
        <taxon>Saccharomycotina</taxon>
        <taxon>Pichiomycetes</taxon>
        <taxon>Metschnikowiaceae</taxon>
        <taxon>Clavispora</taxon>
    </lineage>
</organism>
<evidence type="ECO:0000313" key="2">
    <source>
        <dbReference type="Proteomes" id="UP000195602"/>
    </source>
</evidence>
<evidence type="ECO:0000313" key="1">
    <source>
        <dbReference type="EMBL" id="OVF08737.1"/>
    </source>
</evidence>
<dbReference type="EMBL" id="LYUB02000007">
    <property type="protein sequence ID" value="OVF08737.1"/>
    <property type="molecule type" value="Genomic_DNA"/>
</dbReference>
<accession>A0AA91Q0D1</accession>
<sequence>MSGKTAATTSLGYMRKRFIDQVKESLNVPKSCGNSALALCSSKLSQSQIDQAKILSKRISHKLSENSDSSLVQMTPQEVEDDVFVSFCARNYNQVWTIAQKVQQDPMNSRFRSPSLYLLLLESISARGDRSQVALALNLYSELLSQSSLSENTVKVATLQLFKCFESCQDFTQLIPLRILYENTIVTVLPYFEYEALFLGAHLHVFLNTGQYNQALALMHQSFESFPDHEDQLILLQKLPLLKLFDAMCNFEDCNSLEYWLSLVLDKNTSSIPYAWWSQFLSLATSQNHYGLVKLIYTHVIMAGHDKDLAIEDVITNNVISNIEAKSTMLATLSDHTLQAILHTLASHGDVESTLSLIEWHYIHKEMRGERALTKDLCIDIIRSYCFNNDFSATPIEGEHDSSVEKVLDVLESFLSRSKEDFHYTDISDAFSHKINTLNVFDQNVFEAARQETATVEFINQLEEPEQEARKSKNENIYESPQGNVFMNQKIMQQVIISHLTYIKDKQMSEKCVRLYTECILNHVNKYQNASGVINAMSAMKKFNSTCYSWFTPSVFDILFKSVSNSAAARLTGYTLLSFMKQTARPISKSNVENLIFSSLRGPQFNPLLEFYIHEYLSTFNQKPSVHVTQRIQNFSSLNDNGKRLLEFLKDHTVEFVRENWEAYGFNSAFPQNNLHLTDETNEHYHQIDLRDSRQLAFILDMKD</sequence>
<comment type="caution">
    <text evidence="1">The sequence shown here is derived from an EMBL/GenBank/DDBJ whole genome shotgun (WGS) entry which is preliminary data.</text>
</comment>
<dbReference type="GO" id="GO:0000372">
    <property type="term" value="P:Group I intron splicing"/>
    <property type="evidence" value="ECO:0007669"/>
    <property type="project" value="InterPro"/>
</dbReference>
<dbReference type="KEGG" id="clus:A9F13_07g02090"/>
<dbReference type="AlphaFoldDB" id="A0AA91Q0D1"/>
<dbReference type="Pfam" id="PF13762">
    <property type="entry name" value="MNE1"/>
    <property type="match status" value="1"/>
</dbReference>
<dbReference type="Proteomes" id="UP000195602">
    <property type="component" value="Unassembled WGS sequence"/>
</dbReference>
<reference evidence="1 2" key="1">
    <citation type="submission" date="2017-04" db="EMBL/GenBank/DDBJ databases">
        <title>Draft genome of the yeast Clavispora lusitaniae type strain CBS 6936.</title>
        <authorList>
            <person name="Durrens P."/>
            <person name="Klopp C."/>
            <person name="Biteau N."/>
            <person name="Fitton-Ouhabi V."/>
            <person name="Dementhon K."/>
            <person name="Accoceberry I."/>
            <person name="Sherman D.J."/>
            <person name="Noel T."/>
        </authorList>
    </citation>
    <scope>NUCLEOTIDE SEQUENCE [LARGE SCALE GENOMIC DNA]</scope>
    <source>
        <strain evidence="1 2">CBS 6936</strain>
    </source>
</reference>